<evidence type="ECO:0000259" key="2">
    <source>
        <dbReference type="Pfam" id="PF22600"/>
    </source>
</evidence>
<feature type="compositionally biased region" description="Polar residues" evidence="1">
    <location>
        <begin position="873"/>
        <end position="889"/>
    </location>
</feature>
<dbReference type="InterPro" id="IPR043519">
    <property type="entry name" value="NT_sf"/>
</dbReference>
<dbReference type="EMBL" id="OZ019900">
    <property type="protein sequence ID" value="CAK9233834.1"/>
    <property type="molecule type" value="Genomic_DNA"/>
</dbReference>
<protein>
    <recommendedName>
        <fullName evidence="2">Poly(A) RNA polymerase mitochondrial-like central palm domain-containing protein</fullName>
    </recommendedName>
</protein>
<feature type="region of interest" description="Disordered" evidence="1">
    <location>
        <begin position="1"/>
        <end position="24"/>
    </location>
</feature>
<feature type="compositionally biased region" description="Basic residues" evidence="1">
    <location>
        <begin position="906"/>
        <end position="916"/>
    </location>
</feature>
<dbReference type="InterPro" id="IPR054708">
    <property type="entry name" value="MTPAP-like_central"/>
</dbReference>
<feature type="region of interest" description="Disordered" evidence="1">
    <location>
        <begin position="145"/>
        <end position="194"/>
    </location>
</feature>
<feature type="compositionally biased region" description="Basic and acidic residues" evidence="1">
    <location>
        <begin position="917"/>
        <end position="940"/>
    </location>
</feature>
<name>A0ABP0V171_9BRYO</name>
<feature type="compositionally biased region" description="Polar residues" evidence="1">
    <location>
        <begin position="636"/>
        <end position="648"/>
    </location>
</feature>
<sequence>MISPRQCEFRVSDEDAEPSNRPLQSSDELARVVSCVSNLKVHEETTERFFLPSVSRPSPCRTGSDGIAKSGHFCPSLGGNISNAALRIHEDTAIIASTDSSPASNISLSTQILGSISASMIDDLATESPPVLQSFQSGSDFATVSQLPRATADSSRSWNHTRKGQSSHGKSRRPRPMDGHFEEAGSSSSSHLQGMWLSPGEAVAGIAKTSTLPLKGDLTNLGAAHSQHVAQEAAEMEAKYQSVFLAPEWNEDSIQPLEWMLRDVYGALQPTEEDHFRRIHVIQRLSNLFQSLDGCKGADVMPFGSFESNFYTPWGDLDLSLELPVLEDQAPAVPKSRKVKILRSIERALLKSGVTRKVQMIGNARVPLLMFVDAQANIACDVSVDNGSALFKSRVLRWITDMDPRCRCLIFLIKCWAKAQSINDPKMGTLNSFTICLLVVFHLQVLTSQFAPVSKAAYVVISITVCDICSTLESWKQLMDACFERIQAYITEGYGKDNTSSLTYLFLSFFGQFASVKNLWSKGLAVSTFTGEWRDNALKNKCYPMMVEDPFDRSENCARSVQDFSLPMICDTFVRTAEALLHPPHWTSLESLRINLFCWPPGHQRPGVHLQQFPPSGSLFWKFRGEQRKPWKSKGEQYNQQQKNQSRTESQRGRRATFEVKELHASSSLLLDSTSELMSKAEGGSQLPEAVDGNHWPSLSVVGYSESANAMLMPDQVAGISHERAGIDGKDGELIVAEAPVKTSAKFKQKPQGKKKSADQWAKSAEQWVSSHNLQTLTISSESGTASTRLEELSTGIPITSKVLKVDELQQQATELSESGTLGEGSNPSNSAGGLPLESKPSELQRPFQQRSARQRRSKSSQKGRAESGQPKKLNNQAATAGYSMQVSSELGGEVNREGYEDAAKPRPRWRPRRNKRMDSDGLERNIPRPQDGERNHRAGDPAGRQSNTSIRGHSQIAQSGYS</sequence>
<feature type="compositionally biased region" description="Polar residues" evidence="1">
    <location>
        <begin position="945"/>
        <end position="963"/>
    </location>
</feature>
<dbReference type="Pfam" id="PF22600">
    <property type="entry name" value="MTPAP-like_central"/>
    <property type="match status" value="1"/>
</dbReference>
<feature type="domain" description="Poly(A) RNA polymerase mitochondrial-like central palm" evidence="2">
    <location>
        <begin position="261"/>
        <end position="398"/>
    </location>
</feature>
<organism evidence="3 4">
    <name type="scientific">Sphagnum troendelagicum</name>
    <dbReference type="NCBI Taxonomy" id="128251"/>
    <lineage>
        <taxon>Eukaryota</taxon>
        <taxon>Viridiplantae</taxon>
        <taxon>Streptophyta</taxon>
        <taxon>Embryophyta</taxon>
        <taxon>Bryophyta</taxon>
        <taxon>Sphagnophytina</taxon>
        <taxon>Sphagnopsida</taxon>
        <taxon>Sphagnales</taxon>
        <taxon>Sphagnaceae</taxon>
        <taxon>Sphagnum</taxon>
    </lineage>
</organism>
<dbReference type="PANTHER" id="PTHR12271">
    <property type="entry name" value="POLY A POLYMERASE CID PAP -RELATED"/>
    <property type="match status" value="1"/>
</dbReference>
<dbReference type="SUPFAM" id="SSF81631">
    <property type="entry name" value="PAP/OAS1 substrate-binding domain"/>
    <property type="match status" value="1"/>
</dbReference>
<feature type="compositionally biased region" description="Basic and acidic residues" evidence="1">
    <location>
        <begin position="895"/>
        <end position="905"/>
    </location>
</feature>
<dbReference type="Gene3D" id="1.10.1410.10">
    <property type="match status" value="1"/>
</dbReference>
<evidence type="ECO:0000256" key="1">
    <source>
        <dbReference type="SAM" id="MobiDB-lite"/>
    </source>
</evidence>
<feature type="compositionally biased region" description="Polar residues" evidence="1">
    <location>
        <begin position="811"/>
        <end position="832"/>
    </location>
</feature>
<evidence type="ECO:0000313" key="4">
    <source>
        <dbReference type="Proteomes" id="UP001497512"/>
    </source>
</evidence>
<feature type="compositionally biased region" description="Basic residues" evidence="1">
    <location>
        <begin position="853"/>
        <end position="862"/>
    </location>
</feature>
<dbReference type="PANTHER" id="PTHR12271:SF123">
    <property type="entry name" value="PROTEIN HESO1"/>
    <property type="match status" value="1"/>
</dbReference>
<dbReference type="SUPFAM" id="SSF81301">
    <property type="entry name" value="Nucleotidyltransferase"/>
    <property type="match status" value="1"/>
</dbReference>
<proteinExistence type="predicted"/>
<keyword evidence="4" id="KW-1185">Reference proteome</keyword>
<reference evidence="3" key="1">
    <citation type="submission" date="2024-02" db="EMBL/GenBank/DDBJ databases">
        <authorList>
            <consortium name="ELIXIR-Norway"/>
            <consortium name="Elixir Norway"/>
        </authorList>
    </citation>
    <scope>NUCLEOTIDE SEQUENCE</scope>
</reference>
<dbReference type="Proteomes" id="UP001497512">
    <property type="component" value="Chromosome 8"/>
</dbReference>
<feature type="compositionally biased region" description="Polar residues" evidence="1">
    <location>
        <begin position="145"/>
        <end position="158"/>
    </location>
</feature>
<dbReference type="CDD" id="cd05402">
    <property type="entry name" value="NT_PAP_TUTase"/>
    <property type="match status" value="1"/>
</dbReference>
<evidence type="ECO:0000313" key="3">
    <source>
        <dbReference type="EMBL" id="CAK9233834.1"/>
    </source>
</evidence>
<dbReference type="Gene3D" id="3.30.460.10">
    <property type="entry name" value="Beta Polymerase, domain 2"/>
    <property type="match status" value="1"/>
</dbReference>
<feature type="region of interest" description="Disordered" evidence="1">
    <location>
        <begin position="811"/>
        <end position="963"/>
    </location>
</feature>
<accession>A0ABP0V171</accession>
<gene>
    <name evidence="3" type="ORF">CSSPTR1EN2_LOCUS21747</name>
</gene>
<feature type="region of interest" description="Disordered" evidence="1">
    <location>
        <begin position="630"/>
        <end position="656"/>
    </location>
</feature>
<feature type="compositionally biased region" description="Basic residues" evidence="1">
    <location>
        <begin position="159"/>
        <end position="174"/>
    </location>
</feature>